<name>A0AAN7T7N3_9EURO</name>
<dbReference type="GO" id="GO:0016020">
    <property type="term" value="C:membrane"/>
    <property type="evidence" value="ECO:0007669"/>
    <property type="project" value="TreeGrafter"/>
</dbReference>
<feature type="region of interest" description="Disordered" evidence="2">
    <location>
        <begin position="434"/>
        <end position="526"/>
    </location>
</feature>
<feature type="compositionally biased region" description="Basic and acidic residues" evidence="2">
    <location>
        <begin position="478"/>
        <end position="526"/>
    </location>
</feature>
<gene>
    <name evidence="3" type="ORF">LTR05_001345</name>
</gene>
<accession>A0AAN7T7N3</accession>
<dbReference type="Proteomes" id="UP001309876">
    <property type="component" value="Unassembled WGS sequence"/>
</dbReference>
<dbReference type="Gene3D" id="1.10.287.2720">
    <property type="match status" value="1"/>
</dbReference>
<dbReference type="Gene3D" id="2.40.160.120">
    <property type="match status" value="1"/>
</dbReference>
<reference evidence="3 4" key="1">
    <citation type="submission" date="2023-08" db="EMBL/GenBank/DDBJ databases">
        <title>Black Yeasts Isolated from many extreme environments.</title>
        <authorList>
            <person name="Coleine C."/>
            <person name="Stajich J.E."/>
            <person name="Selbmann L."/>
        </authorList>
    </citation>
    <scope>NUCLEOTIDE SEQUENCE [LARGE SCALE GENOMIC DNA]</scope>
    <source>
        <strain evidence="3 4">CCFEE 5910</strain>
    </source>
</reference>
<comment type="similarity">
    <text evidence="1">Belongs to the OSBP family.</text>
</comment>
<feature type="compositionally biased region" description="Low complexity" evidence="2">
    <location>
        <begin position="436"/>
        <end position="477"/>
    </location>
</feature>
<dbReference type="GO" id="GO:0005829">
    <property type="term" value="C:cytosol"/>
    <property type="evidence" value="ECO:0007669"/>
    <property type="project" value="TreeGrafter"/>
</dbReference>
<evidence type="ECO:0000256" key="1">
    <source>
        <dbReference type="ARBA" id="ARBA00008842"/>
    </source>
</evidence>
<evidence type="ECO:0000313" key="4">
    <source>
        <dbReference type="Proteomes" id="UP001309876"/>
    </source>
</evidence>
<evidence type="ECO:0008006" key="5">
    <source>
        <dbReference type="Google" id="ProtNLM"/>
    </source>
</evidence>
<proteinExistence type="inferred from homology"/>
<sequence length="601" mass="67073">MVFSSLRYLANPTFSAAQDGTPDENPMASNKSSLKDFLASIASMTGDLSNITAPPFVLDQKSVVEIPAFWAENPDIFVSPSTSEEPAERALLVLKSFLAGMKSQCYLGHSQAEGVKKPLNAFLGELFIGHWEDEKIGNTYLVSEQVSHHPPITACRVWNPTCGVVAEGYNRQKVTFSWSSMQVHVTSTGFALKSIEKYGEHYLIPLPDFKVKGVLSGAPYPEVEGTYYIPSTNGYMSKIEFAGQTFLGRGKRHGFSAALYKEEEGPKHPIYTIEGSWGTEFTIRDVHAGKDIETFNISEVVSNLPELKLPNIEDMDPWESRRAWHDTQEGIRNNDFKAVNAAKSYLEEGQRSMRKEEEKSGTTWQPLFFNHGDSHEIVASLMDKVPGEDFAAMSQETDGTWFLDTSKYEKTEKPYHPGLEPDNLKEGEERIYRNGSRSSMSLSRSSTPRGSVDLSNGAAVSPSRSSSRRSSVDVRNGVNRDGRRTSLEHTQRRNIEDKGNGHDKRRDSTHGDYPRASLEYKQRRNVDEKVGAVDNARRLSVDSRTNVGRHPESQSTPLRNVQELGQDVEGISLNDKTAVEDMLRDVYSSGGHSRRGSKKQT</sequence>
<dbReference type="GO" id="GO:0008142">
    <property type="term" value="F:oxysterol binding"/>
    <property type="evidence" value="ECO:0007669"/>
    <property type="project" value="TreeGrafter"/>
</dbReference>
<dbReference type="AlphaFoldDB" id="A0AAN7T7N3"/>
<dbReference type="Pfam" id="PF01237">
    <property type="entry name" value="Oxysterol_BP"/>
    <property type="match status" value="1"/>
</dbReference>
<feature type="region of interest" description="Disordered" evidence="2">
    <location>
        <begin position="542"/>
        <end position="576"/>
    </location>
</feature>
<dbReference type="SUPFAM" id="SSF144000">
    <property type="entry name" value="Oxysterol-binding protein-like"/>
    <property type="match status" value="1"/>
</dbReference>
<dbReference type="EMBL" id="JAVRRJ010000001">
    <property type="protein sequence ID" value="KAK5091165.1"/>
    <property type="molecule type" value="Genomic_DNA"/>
</dbReference>
<dbReference type="InterPro" id="IPR000648">
    <property type="entry name" value="Oxysterol-bd"/>
</dbReference>
<keyword evidence="4" id="KW-1185">Reference proteome</keyword>
<evidence type="ECO:0000256" key="2">
    <source>
        <dbReference type="SAM" id="MobiDB-lite"/>
    </source>
</evidence>
<dbReference type="Gene3D" id="3.30.70.3490">
    <property type="match status" value="1"/>
</dbReference>
<dbReference type="PANTHER" id="PTHR10972:SF92">
    <property type="entry name" value="OXYSTEROL BINDING PROTEIN"/>
    <property type="match status" value="1"/>
</dbReference>
<organism evidence="3 4">
    <name type="scientific">Lithohypha guttulata</name>
    <dbReference type="NCBI Taxonomy" id="1690604"/>
    <lineage>
        <taxon>Eukaryota</taxon>
        <taxon>Fungi</taxon>
        <taxon>Dikarya</taxon>
        <taxon>Ascomycota</taxon>
        <taxon>Pezizomycotina</taxon>
        <taxon>Eurotiomycetes</taxon>
        <taxon>Chaetothyriomycetidae</taxon>
        <taxon>Chaetothyriales</taxon>
        <taxon>Trichomeriaceae</taxon>
        <taxon>Lithohypha</taxon>
    </lineage>
</organism>
<protein>
    <recommendedName>
        <fullName evidence="5">Oxysterol-binding protein</fullName>
    </recommendedName>
</protein>
<dbReference type="InterPro" id="IPR037239">
    <property type="entry name" value="OSBP_sf"/>
</dbReference>
<dbReference type="PANTHER" id="PTHR10972">
    <property type="entry name" value="OXYSTEROL-BINDING PROTEIN-RELATED"/>
    <property type="match status" value="1"/>
</dbReference>
<comment type="caution">
    <text evidence="3">The sequence shown here is derived from an EMBL/GenBank/DDBJ whole genome shotgun (WGS) entry which is preliminary data.</text>
</comment>
<evidence type="ECO:0000313" key="3">
    <source>
        <dbReference type="EMBL" id="KAK5091165.1"/>
    </source>
</evidence>